<organism evidence="8 9">
    <name type="scientific">Microlunatus parietis</name>
    <dbReference type="NCBI Taxonomy" id="682979"/>
    <lineage>
        <taxon>Bacteria</taxon>
        <taxon>Bacillati</taxon>
        <taxon>Actinomycetota</taxon>
        <taxon>Actinomycetes</taxon>
        <taxon>Propionibacteriales</taxon>
        <taxon>Propionibacteriaceae</taxon>
        <taxon>Microlunatus</taxon>
    </lineage>
</organism>
<feature type="binding site" evidence="7">
    <location>
        <position position="61"/>
    </location>
    <ligand>
        <name>Mg(2+)</name>
        <dbReference type="ChEBI" id="CHEBI:18420"/>
        <label>1</label>
    </ligand>
</feature>
<proteinExistence type="inferred from homology"/>
<keyword evidence="3 7" id="KW-0479">Metal-binding</keyword>
<dbReference type="InterPro" id="IPR036649">
    <property type="entry name" value="Pyrophosphatase_sf"/>
</dbReference>
<evidence type="ECO:0000256" key="2">
    <source>
        <dbReference type="ARBA" id="ARBA00022490"/>
    </source>
</evidence>
<feature type="active site" description="Proton acceptor" evidence="7">
    <location>
        <position position="93"/>
    </location>
</feature>
<name>A0A7Y9IAH3_9ACTN</name>
<dbReference type="Gene3D" id="3.90.80.10">
    <property type="entry name" value="Inorganic pyrophosphatase"/>
    <property type="match status" value="1"/>
</dbReference>
<keyword evidence="5 7" id="KW-0460">Magnesium</keyword>
<protein>
    <recommendedName>
        <fullName evidence="7">Inorganic pyrophosphatase</fullName>
        <ecNumber evidence="7">3.6.1.1</ecNumber>
    </recommendedName>
    <alternativeName>
        <fullName evidence="7">Pyrophosphate phospho-hydrolase</fullName>
        <shortName evidence="7">PPase</shortName>
    </alternativeName>
</protein>
<dbReference type="GO" id="GO:0000287">
    <property type="term" value="F:magnesium ion binding"/>
    <property type="evidence" value="ECO:0007669"/>
    <property type="project" value="UniProtKB-UniRule"/>
</dbReference>
<dbReference type="InterPro" id="IPR008162">
    <property type="entry name" value="Pyrophosphatase"/>
</dbReference>
<evidence type="ECO:0000256" key="3">
    <source>
        <dbReference type="ARBA" id="ARBA00022723"/>
    </source>
</evidence>
<keyword evidence="2 7" id="KW-0963">Cytoplasm</keyword>
<comment type="catalytic activity">
    <reaction evidence="6 7">
        <text>diphosphate + H2O = 2 phosphate + H(+)</text>
        <dbReference type="Rhea" id="RHEA:24576"/>
        <dbReference type="ChEBI" id="CHEBI:15377"/>
        <dbReference type="ChEBI" id="CHEBI:15378"/>
        <dbReference type="ChEBI" id="CHEBI:33019"/>
        <dbReference type="ChEBI" id="CHEBI:43474"/>
        <dbReference type="EC" id="3.6.1.1"/>
    </reaction>
</comment>
<evidence type="ECO:0000256" key="1">
    <source>
        <dbReference type="ARBA" id="ARBA00001946"/>
    </source>
</evidence>
<dbReference type="AlphaFoldDB" id="A0A7Y9IAH3"/>
<feature type="binding site" evidence="7">
    <location>
        <position position="130"/>
    </location>
    <ligand>
        <name>substrate</name>
    </ligand>
</feature>
<feature type="binding site" evidence="7">
    <location>
        <position position="61"/>
    </location>
    <ligand>
        <name>Mg(2+)</name>
        <dbReference type="ChEBI" id="CHEBI:18420"/>
        <label>2</label>
    </ligand>
</feature>
<dbReference type="GO" id="GO:0006796">
    <property type="term" value="P:phosphate-containing compound metabolic process"/>
    <property type="evidence" value="ECO:0007669"/>
    <property type="project" value="InterPro"/>
</dbReference>
<comment type="caution">
    <text evidence="8">The sequence shown here is derived from an EMBL/GenBank/DDBJ whole genome shotgun (WGS) entry which is preliminary data.</text>
</comment>
<feature type="binding site" evidence="7">
    <location>
        <position position="93"/>
    </location>
    <ligand>
        <name>Mg(2+)</name>
        <dbReference type="ChEBI" id="CHEBI:18420"/>
        <label>3</label>
    </ligand>
</feature>
<evidence type="ECO:0000313" key="8">
    <source>
        <dbReference type="EMBL" id="NYE73043.1"/>
    </source>
</evidence>
<dbReference type="PANTHER" id="PTHR10286">
    <property type="entry name" value="INORGANIC PYROPHOSPHATASE"/>
    <property type="match status" value="1"/>
</dbReference>
<comment type="subunit">
    <text evidence="7">Homohexamer.</text>
</comment>
<dbReference type="CDD" id="cd00412">
    <property type="entry name" value="pyrophosphatase"/>
    <property type="match status" value="1"/>
</dbReference>
<dbReference type="HAMAP" id="MF_00209">
    <property type="entry name" value="Inorganic_PPase"/>
    <property type="match status" value="1"/>
</dbReference>
<dbReference type="Pfam" id="PF00719">
    <property type="entry name" value="Pyrophosphatase"/>
    <property type="match status" value="1"/>
</dbReference>
<feature type="binding site" evidence="7">
    <location>
        <position position="20"/>
    </location>
    <ligand>
        <name>substrate</name>
    </ligand>
</feature>
<keyword evidence="9" id="KW-1185">Reference proteome</keyword>
<dbReference type="EC" id="3.6.1.1" evidence="7"/>
<comment type="function">
    <text evidence="7">Catalyzes the hydrolysis of inorganic pyrophosphate (PPi) forming two phosphate ions.</text>
</comment>
<dbReference type="EMBL" id="JACCBU010000001">
    <property type="protein sequence ID" value="NYE73043.1"/>
    <property type="molecule type" value="Genomic_DNA"/>
</dbReference>
<feature type="binding site" evidence="7">
    <location>
        <position position="12"/>
    </location>
    <ligand>
        <name>Mg(2+)</name>
        <dbReference type="ChEBI" id="CHEBI:18420"/>
        <label>2</label>
    </ligand>
</feature>
<dbReference type="Proteomes" id="UP000569914">
    <property type="component" value="Unassembled WGS sequence"/>
</dbReference>
<evidence type="ECO:0000256" key="7">
    <source>
        <dbReference type="HAMAP-Rule" id="MF_00209"/>
    </source>
</evidence>
<keyword evidence="4 7" id="KW-0378">Hydrolase</keyword>
<feature type="binding site" evidence="7">
    <location>
        <position position="46"/>
    </location>
    <ligand>
        <name>substrate</name>
    </ligand>
</feature>
<dbReference type="GO" id="GO:0004427">
    <property type="term" value="F:inorganic diphosphate phosphatase activity"/>
    <property type="evidence" value="ECO:0007669"/>
    <property type="project" value="UniProtKB-UniRule"/>
</dbReference>
<sequence>MSDRLTFDVTVEIPKGQKNKYEVDHQTGRIRLDRTLFTSTAYPADYGFIEGTLGQDGDPLDALVLLPEPTFPGCLIECRAVAMFRMKDEAGGDDKVLCVPAGDARNDAISDIADISDYLLLEVEHFFTVYKDLEPGKSVEGATWTGVEEAEKEVRASFERAKEQHF</sequence>
<evidence type="ECO:0000256" key="6">
    <source>
        <dbReference type="ARBA" id="ARBA00047820"/>
    </source>
</evidence>
<feature type="binding site" evidence="7">
    <location>
        <position position="93"/>
    </location>
    <ligand>
        <name>Mg(2+)</name>
        <dbReference type="ChEBI" id="CHEBI:18420"/>
        <label>1</label>
    </ligand>
</feature>
<dbReference type="FunFam" id="3.90.80.10:FF:000003">
    <property type="entry name" value="Inorganic pyrophosphatase"/>
    <property type="match status" value="1"/>
</dbReference>
<accession>A0A7Y9IAH3</accession>
<evidence type="ECO:0000313" key="9">
    <source>
        <dbReference type="Proteomes" id="UP000569914"/>
    </source>
</evidence>
<dbReference type="GO" id="GO:0005737">
    <property type="term" value="C:cytoplasm"/>
    <property type="evidence" value="ECO:0007669"/>
    <property type="project" value="UniProtKB-SubCell"/>
</dbReference>
<feature type="binding site" evidence="7">
    <location>
        <position position="56"/>
    </location>
    <ligand>
        <name>Mg(2+)</name>
        <dbReference type="ChEBI" id="CHEBI:18420"/>
        <label>1</label>
    </ligand>
</feature>
<dbReference type="PROSITE" id="PS00387">
    <property type="entry name" value="PPASE"/>
    <property type="match status" value="1"/>
</dbReference>
<feature type="binding site" evidence="7">
    <location>
        <position position="88"/>
    </location>
    <ligand>
        <name>Mg(2+)</name>
        <dbReference type="ChEBI" id="CHEBI:18420"/>
        <label>3</label>
    </ligand>
</feature>
<comment type="similarity">
    <text evidence="7">Belongs to the PPase family.</text>
</comment>
<evidence type="ECO:0000256" key="4">
    <source>
        <dbReference type="ARBA" id="ARBA00022801"/>
    </source>
</evidence>
<feature type="binding site" evidence="7">
    <location>
        <position position="34"/>
    </location>
    <ligand>
        <name>substrate</name>
    </ligand>
</feature>
<dbReference type="SUPFAM" id="SSF50324">
    <property type="entry name" value="Inorganic pyrophosphatase"/>
    <property type="match status" value="1"/>
</dbReference>
<comment type="subcellular location">
    <subcellularLocation>
        <location evidence="7">Cytoplasm</location>
    </subcellularLocation>
</comment>
<comment type="cofactor">
    <cofactor evidence="1 7">
        <name>Mg(2+)</name>
        <dbReference type="ChEBI" id="CHEBI:18420"/>
    </cofactor>
</comment>
<gene>
    <name evidence="7" type="primary">ppa</name>
    <name evidence="8" type="ORF">BKA15_004372</name>
</gene>
<reference evidence="8 9" key="1">
    <citation type="submission" date="2020-07" db="EMBL/GenBank/DDBJ databases">
        <title>Sequencing the genomes of 1000 actinobacteria strains.</title>
        <authorList>
            <person name="Klenk H.-P."/>
        </authorList>
    </citation>
    <scope>NUCLEOTIDE SEQUENCE [LARGE SCALE GENOMIC DNA]</scope>
    <source>
        <strain evidence="8 9">DSM 22083</strain>
    </source>
</reference>
<evidence type="ECO:0000256" key="5">
    <source>
        <dbReference type="ARBA" id="ARBA00022842"/>
    </source>
</evidence>